<keyword evidence="2" id="KW-1185">Reference proteome</keyword>
<name>A0ACB9FQU0_9ASTR</name>
<accession>A0ACB9FQU0</accession>
<organism evidence="1 2">
    <name type="scientific">Smallanthus sonchifolius</name>
    <dbReference type="NCBI Taxonomy" id="185202"/>
    <lineage>
        <taxon>Eukaryota</taxon>
        <taxon>Viridiplantae</taxon>
        <taxon>Streptophyta</taxon>
        <taxon>Embryophyta</taxon>
        <taxon>Tracheophyta</taxon>
        <taxon>Spermatophyta</taxon>
        <taxon>Magnoliopsida</taxon>
        <taxon>eudicotyledons</taxon>
        <taxon>Gunneridae</taxon>
        <taxon>Pentapetalae</taxon>
        <taxon>asterids</taxon>
        <taxon>campanulids</taxon>
        <taxon>Asterales</taxon>
        <taxon>Asteraceae</taxon>
        <taxon>Asteroideae</taxon>
        <taxon>Heliantheae alliance</taxon>
        <taxon>Millerieae</taxon>
        <taxon>Smallanthus</taxon>
    </lineage>
</organism>
<comment type="caution">
    <text evidence="1">The sequence shown here is derived from an EMBL/GenBank/DDBJ whole genome shotgun (WGS) entry which is preliminary data.</text>
</comment>
<proteinExistence type="predicted"/>
<evidence type="ECO:0000313" key="2">
    <source>
        <dbReference type="Proteomes" id="UP001056120"/>
    </source>
</evidence>
<protein>
    <submittedName>
        <fullName evidence="1">Uncharacterized protein</fullName>
    </submittedName>
</protein>
<gene>
    <name evidence="1" type="ORF">L1987_48012</name>
</gene>
<sequence length="198" mass="21882">MRGWLDSWVAGTDCCGWAGDNSTGQVIRIHLPGHDGHCDDYSKEASKHRLKGEISPSLLDLKQLRHLDLSCNGIQVPQFIGSLQNLSKAVDWLLVINNLPSLVQLHLSSCNLANIHPYVPSINLTSLSLIDLSYNDFHSSVSKWIFSIISLVSLDLSGCDFHGPVPSSIYSFRNLTSLKLLHVNRNAFMNSSQLNLSS</sequence>
<evidence type="ECO:0000313" key="1">
    <source>
        <dbReference type="EMBL" id="KAI3773482.1"/>
    </source>
</evidence>
<dbReference type="EMBL" id="CM042033">
    <property type="protein sequence ID" value="KAI3773482.1"/>
    <property type="molecule type" value="Genomic_DNA"/>
</dbReference>
<reference evidence="1 2" key="2">
    <citation type="journal article" date="2022" name="Mol. Ecol. Resour.">
        <title>The genomes of chicory, endive, great burdock and yacon provide insights into Asteraceae paleo-polyploidization history and plant inulin production.</title>
        <authorList>
            <person name="Fan W."/>
            <person name="Wang S."/>
            <person name="Wang H."/>
            <person name="Wang A."/>
            <person name="Jiang F."/>
            <person name="Liu H."/>
            <person name="Zhao H."/>
            <person name="Xu D."/>
            <person name="Zhang Y."/>
        </authorList>
    </citation>
    <scope>NUCLEOTIDE SEQUENCE [LARGE SCALE GENOMIC DNA]</scope>
    <source>
        <strain evidence="2">cv. Yunnan</strain>
        <tissue evidence="1">Leaves</tissue>
    </source>
</reference>
<dbReference type="Proteomes" id="UP001056120">
    <property type="component" value="Linkage Group LG16"/>
</dbReference>
<reference evidence="2" key="1">
    <citation type="journal article" date="2022" name="Mol. Ecol. Resour.">
        <title>The genomes of chicory, endive, great burdock and yacon provide insights into Asteraceae palaeo-polyploidization history and plant inulin production.</title>
        <authorList>
            <person name="Fan W."/>
            <person name="Wang S."/>
            <person name="Wang H."/>
            <person name="Wang A."/>
            <person name="Jiang F."/>
            <person name="Liu H."/>
            <person name="Zhao H."/>
            <person name="Xu D."/>
            <person name="Zhang Y."/>
        </authorList>
    </citation>
    <scope>NUCLEOTIDE SEQUENCE [LARGE SCALE GENOMIC DNA]</scope>
    <source>
        <strain evidence="2">cv. Yunnan</strain>
    </source>
</reference>